<keyword evidence="6 7" id="KW-0472">Membrane</keyword>
<evidence type="ECO:0000256" key="3">
    <source>
        <dbReference type="ARBA" id="ARBA00022448"/>
    </source>
</evidence>
<evidence type="ECO:0000313" key="10">
    <source>
        <dbReference type="Proteomes" id="UP000221961"/>
    </source>
</evidence>
<feature type="transmembrane region" description="Helical" evidence="8">
    <location>
        <begin position="148"/>
        <end position="166"/>
    </location>
</feature>
<feature type="transmembrane region" description="Helical" evidence="8">
    <location>
        <begin position="178"/>
        <end position="196"/>
    </location>
</feature>
<feature type="transmembrane region" description="Helical" evidence="8">
    <location>
        <begin position="443"/>
        <end position="465"/>
    </location>
</feature>
<dbReference type="PIRSF" id="PIRSF002744">
    <property type="entry name" value="Pur-cyt_permease"/>
    <property type="match status" value="1"/>
</dbReference>
<dbReference type="KEGG" id="ntp:CRH09_14030"/>
<evidence type="ECO:0000256" key="5">
    <source>
        <dbReference type="ARBA" id="ARBA00022989"/>
    </source>
</evidence>
<dbReference type="AlphaFoldDB" id="A0A291RHU1"/>
<feature type="transmembrane region" description="Helical" evidence="8">
    <location>
        <begin position="250"/>
        <end position="273"/>
    </location>
</feature>
<keyword evidence="4 8" id="KW-0812">Transmembrane</keyword>
<dbReference type="GO" id="GO:0022857">
    <property type="term" value="F:transmembrane transporter activity"/>
    <property type="evidence" value="ECO:0007669"/>
    <property type="project" value="InterPro"/>
</dbReference>
<dbReference type="EMBL" id="CP023778">
    <property type="protein sequence ID" value="ATL67146.1"/>
    <property type="molecule type" value="Genomic_DNA"/>
</dbReference>
<feature type="transmembrane region" description="Helical" evidence="8">
    <location>
        <begin position="216"/>
        <end position="238"/>
    </location>
</feature>
<evidence type="ECO:0000256" key="8">
    <source>
        <dbReference type="SAM" id="Phobius"/>
    </source>
</evidence>
<sequence length="490" mass="50633">MTEYVDPNADRVGQIEQAGVEFLPEQARDSRPRNLAAVFIGGNLTWTVVVFGWLAISFGLDFADAASAIVVGALAGAVLVAPLAVVGPRTGTNMTVASGAWFGIRGRFIGSALALAFALAYGAVTVWTSGDALVAAAHRLIATPENDGVRALAYALVAAAMVTVALFGHGTIVAVQKIVVPVVGVLLLAGLVAFAGKFAPSATFGPYRLGGHWQTWTLSAVLAAGGPLSYAPVVGDYSRRISARRHRGRTIVAAFGIALFVGQLPALLGAYIATGFTTRTGSFLHDVVAAAPAWYLLPILIISLAGGLGQGVMNIYASGLDLEGLLPRLRRVQTTTISAAVSIVLLYVGVFVVNAADAVTAMTVVLNAVAAPWIVVLVGGVLRQRGDGFDTVDLQAFAQGRRGGRYWFTRGWNVPATAAWAAGSIFGILTVDTTLYTGPLAGIAGGIDVSTLGSALVTAVIYPIALRLSGTPPRAAVRREETAALAAKTE</sequence>
<feature type="transmembrane region" description="Helical" evidence="8">
    <location>
        <begin position="68"/>
        <end position="87"/>
    </location>
</feature>
<dbReference type="RefSeq" id="WP_098694293.1">
    <property type="nucleotide sequence ID" value="NZ_CP023778.1"/>
</dbReference>
<gene>
    <name evidence="9" type="ORF">CRH09_14030</name>
</gene>
<accession>A0A291RHU1</accession>
<dbReference type="PANTHER" id="PTHR31806">
    <property type="entry name" value="PURINE-CYTOSINE PERMEASE FCY2-RELATED"/>
    <property type="match status" value="1"/>
</dbReference>
<dbReference type="Pfam" id="PF02133">
    <property type="entry name" value="Transp_cyt_pur"/>
    <property type="match status" value="1"/>
</dbReference>
<dbReference type="InterPro" id="IPR026030">
    <property type="entry name" value="Pur-cyt_permease_Fcy2/21/22"/>
</dbReference>
<dbReference type="GO" id="GO:0005886">
    <property type="term" value="C:plasma membrane"/>
    <property type="evidence" value="ECO:0007669"/>
    <property type="project" value="TreeGrafter"/>
</dbReference>
<comment type="subcellular location">
    <subcellularLocation>
        <location evidence="1">Membrane</location>
        <topology evidence="1">Multi-pass membrane protein</topology>
    </subcellularLocation>
</comment>
<name>A0A291RHU1_9NOCA</name>
<organism evidence="9 10">
    <name type="scientific">Nocardia terpenica</name>
    <dbReference type="NCBI Taxonomy" id="455432"/>
    <lineage>
        <taxon>Bacteria</taxon>
        <taxon>Bacillati</taxon>
        <taxon>Actinomycetota</taxon>
        <taxon>Actinomycetes</taxon>
        <taxon>Mycobacteriales</taxon>
        <taxon>Nocardiaceae</taxon>
        <taxon>Nocardia</taxon>
    </lineage>
</organism>
<proteinExistence type="inferred from homology"/>
<evidence type="ECO:0000256" key="2">
    <source>
        <dbReference type="ARBA" id="ARBA00008974"/>
    </source>
</evidence>
<dbReference type="InterPro" id="IPR001248">
    <property type="entry name" value="Pur-cyt_permease"/>
</dbReference>
<feature type="transmembrane region" description="Helical" evidence="8">
    <location>
        <begin position="362"/>
        <end position="382"/>
    </location>
</feature>
<dbReference type="Gene3D" id="1.10.4160.10">
    <property type="entry name" value="Hydantoin permease"/>
    <property type="match status" value="1"/>
</dbReference>
<evidence type="ECO:0000256" key="4">
    <source>
        <dbReference type="ARBA" id="ARBA00022692"/>
    </source>
</evidence>
<evidence type="ECO:0000313" key="9">
    <source>
        <dbReference type="EMBL" id="ATL67146.1"/>
    </source>
</evidence>
<evidence type="ECO:0000256" key="6">
    <source>
        <dbReference type="ARBA" id="ARBA00023136"/>
    </source>
</evidence>
<feature type="transmembrane region" description="Helical" evidence="8">
    <location>
        <begin position="293"/>
        <end position="316"/>
    </location>
</feature>
<feature type="transmembrane region" description="Helical" evidence="8">
    <location>
        <begin position="411"/>
        <end position="431"/>
    </location>
</feature>
<comment type="similarity">
    <text evidence="2 7">Belongs to the purine-cytosine permease (2.A.39) family.</text>
</comment>
<protein>
    <submittedName>
        <fullName evidence="9">Purine/cytosine permease</fullName>
    </submittedName>
</protein>
<keyword evidence="5 8" id="KW-1133">Transmembrane helix</keyword>
<feature type="transmembrane region" description="Helical" evidence="8">
    <location>
        <begin position="337"/>
        <end position="356"/>
    </location>
</feature>
<keyword evidence="3 7" id="KW-0813">Transport</keyword>
<dbReference type="Proteomes" id="UP000221961">
    <property type="component" value="Chromosome"/>
</dbReference>
<feature type="transmembrane region" description="Helical" evidence="8">
    <location>
        <begin position="108"/>
        <end position="128"/>
    </location>
</feature>
<dbReference type="GeneID" id="88358521"/>
<dbReference type="PANTHER" id="PTHR31806:SF1">
    <property type="entry name" value="PURINE-CYTOSINE PERMEASE FCY2-RELATED"/>
    <property type="match status" value="1"/>
</dbReference>
<feature type="transmembrane region" description="Helical" evidence="8">
    <location>
        <begin position="35"/>
        <end position="56"/>
    </location>
</feature>
<evidence type="ECO:0000256" key="7">
    <source>
        <dbReference type="PIRNR" id="PIRNR002744"/>
    </source>
</evidence>
<evidence type="ECO:0000256" key="1">
    <source>
        <dbReference type="ARBA" id="ARBA00004141"/>
    </source>
</evidence>
<reference evidence="9 10" key="1">
    <citation type="submission" date="2017-10" db="EMBL/GenBank/DDBJ databases">
        <title>Comparative genomics between pathogenic Norcardia.</title>
        <authorList>
            <person name="Zeng L."/>
        </authorList>
    </citation>
    <scope>NUCLEOTIDE SEQUENCE [LARGE SCALE GENOMIC DNA]</scope>
    <source>
        <strain evidence="9 10">NC_YFY_NT001</strain>
    </source>
</reference>